<dbReference type="PANTHER" id="PTHR22906">
    <property type="entry name" value="PROPERDIN"/>
    <property type="match status" value="1"/>
</dbReference>
<evidence type="ECO:0000256" key="2">
    <source>
        <dbReference type="ARBA" id="ARBA00023157"/>
    </source>
</evidence>
<gene>
    <name evidence="4" type="ORF">KUTeg_024813</name>
</gene>
<protein>
    <recommendedName>
        <fullName evidence="3">VWFA domain-containing protein</fullName>
    </recommendedName>
</protein>
<dbReference type="PANTHER" id="PTHR22906:SF21">
    <property type="entry name" value="SEMA DOMAIN-CONTAINING PROTEIN"/>
    <property type="match status" value="1"/>
</dbReference>
<dbReference type="Gene3D" id="3.40.50.410">
    <property type="entry name" value="von Willebrand factor, type A domain"/>
    <property type="match status" value="1"/>
</dbReference>
<dbReference type="CDD" id="cd00198">
    <property type="entry name" value="vWFA"/>
    <property type="match status" value="1"/>
</dbReference>
<dbReference type="PROSITE" id="PS50092">
    <property type="entry name" value="TSP1"/>
    <property type="match status" value="3"/>
</dbReference>
<name>A0ABQ9DZ51_TEGGR</name>
<evidence type="ECO:0000313" key="5">
    <source>
        <dbReference type="Proteomes" id="UP001217089"/>
    </source>
</evidence>
<feature type="domain" description="VWFA" evidence="3">
    <location>
        <begin position="16"/>
        <end position="168"/>
    </location>
</feature>
<proteinExistence type="predicted"/>
<dbReference type="Proteomes" id="UP001217089">
    <property type="component" value="Unassembled WGS sequence"/>
</dbReference>
<evidence type="ECO:0000259" key="3">
    <source>
        <dbReference type="PROSITE" id="PS50234"/>
    </source>
</evidence>
<dbReference type="SUPFAM" id="SSF53300">
    <property type="entry name" value="vWA-like"/>
    <property type="match status" value="1"/>
</dbReference>
<dbReference type="InterPro" id="IPR002035">
    <property type="entry name" value="VWF_A"/>
</dbReference>
<keyword evidence="2" id="KW-1015">Disulfide bond</keyword>
<accession>A0ABQ9DZ51</accession>
<dbReference type="Gene3D" id="2.20.100.10">
    <property type="entry name" value="Thrombospondin type-1 (TSP1) repeat"/>
    <property type="match status" value="3"/>
</dbReference>
<organism evidence="4 5">
    <name type="scientific">Tegillarca granosa</name>
    <name type="common">Malaysian cockle</name>
    <name type="synonym">Anadara granosa</name>
    <dbReference type="NCBI Taxonomy" id="220873"/>
    <lineage>
        <taxon>Eukaryota</taxon>
        <taxon>Metazoa</taxon>
        <taxon>Spiralia</taxon>
        <taxon>Lophotrochozoa</taxon>
        <taxon>Mollusca</taxon>
        <taxon>Bivalvia</taxon>
        <taxon>Autobranchia</taxon>
        <taxon>Pteriomorphia</taxon>
        <taxon>Arcoida</taxon>
        <taxon>Arcoidea</taxon>
        <taxon>Arcidae</taxon>
        <taxon>Tegillarca</taxon>
    </lineage>
</organism>
<dbReference type="SMART" id="SM00209">
    <property type="entry name" value="TSP1"/>
    <property type="match status" value="3"/>
</dbReference>
<dbReference type="SMART" id="SM00327">
    <property type="entry name" value="VWA"/>
    <property type="match status" value="1"/>
</dbReference>
<dbReference type="InterPro" id="IPR036383">
    <property type="entry name" value="TSP1_rpt_sf"/>
</dbReference>
<evidence type="ECO:0000313" key="4">
    <source>
        <dbReference type="EMBL" id="KAJ8298282.1"/>
    </source>
</evidence>
<dbReference type="InterPro" id="IPR036465">
    <property type="entry name" value="vWFA_dom_sf"/>
</dbReference>
<dbReference type="PROSITE" id="PS50234">
    <property type="entry name" value="VWFA"/>
    <property type="match status" value="1"/>
</dbReference>
<dbReference type="SUPFAM" id="SSF82895">
    <property type="entry name" value="TSP-1 type 1 repeat"/>
    <property type="match status" value="3"/>
</dbReference>
<feature type="non-terminal residue" evidence="4">
    <location>
        <position position="399"/>
    </location>
</feature>
<dbReference type="EMBL" id="JARBDR010000923">
    <property type="protein sequence ID" value="KAJ8298282.1"/>
    <property type="molecule type" value="Genomic_DNA"/>
</dbReference>
<keyword evidence="1" id="KW-0677">Repeat</keyword>
<dbReference type="InterPro" id="IPR000884">
    <property type="entry name" value="TSP1_rpt"/>
</dbReference>
<reference evidence="4 5" key="1">
    <citation type="submission" date="2022-12" db="EMBL/GenBank/DDBJ databases">
        <title>Chromosome-level genome of Tegillarca granosa.</title>
        <authorList>
            <person name="Kim J."/>
        </authorList>
    </citation>
    <scope>NUCLEOTIDE SEQUENCE [LARGE SCALE GENOMIC DNA]</scope>
    <source>
        <strain evidence="4">Teg-2019</strain>
        <tissue evidence="4">Adductor muscle</tissue>
    </source>
</reference>
<dbReference type="InterPro" id="IPR052065">
    <property type="entry name" value="Compl_asym_regulator"/>
</dbReference>
<dbReference type="Pfam" id="PF00092">
    <property type="entry name" value="VWA"/>
    <property type="match status" value="1"/>
</dbReference>
<keyword evidence="5" id="KW-1185">Reference proteome</keyword>
<evidence type="ECO:0000256" key="1">
    <source>
        <dbReference type="ARBA" id="ARBA00022737"/>
    </source>
</evidence>
<dbReference type="Pfam" id="PF00090">
    <property type="entry name" value="TSP_1"/>
    <property type="match status" value="3"/>
</dbReference>
<comment type="caution">
    <text evidence="4">The sequence shown here is derived from an EMBL/GenBank/DDBJ whole genome shotgun (WGS) entry which is preliminary data.</text>
</comment>
<dbReference type="PRINTS" id="PR01705">
    <property type="entry name" value="TSP1REPEAT"/>
</dbReference>
<sequence length="399" mass="44775">MFIEIIAQDLCTAYVDLIILAESSNVTKFEYNQLTSWHPGIVVFLNNLLQQLEMGSNAFKIAIILYSSGIDDVMTFTTNKNFGSNSISYLRPNLGGNRLDQALDVAVRMFDYYSRKDAVKRIVLLSGSPSENFPDTFIQVAKAKSIGVDFVAVGFGRNYDISEIKMIAPGWVLTVPDAGMLYSIVTRIATRLCKSPVHGQWSEWNNWSQCSVSCGSGVKSRKRDCNDPSPDFGGKYCDSTSQEDTECYIQSCYSFFNLITLLYLELTKMQLVQLDQLQLLAPKFKCQDLILKTSYYIFFLCVVLPLRIVNNVHGGWSDWSAWSSCDCIHGTRERIRKCNNPVPQHNGQNCFVDGHWSKWSSWSDCTVSCGNGSTTRIRQCNNPAPMNGGETCTGYTIDS</sequence>